<dbReference type="InterPro" id="IPR010987">
    <property type="entry name" value="Glutathione-S-Trfase_C-like"/>
</dbReference>
<gene>
    <name evidence="7" type="ORF">BVC80_1559g5</name>
</gene>
<evidence type="ECO:0000256" key="1">
    <source>
        <dbReference type="ARBA" id="ARBA00012452"/>
    </source>
</evidence>
<feature type="domain" description="GST C-terminal" evidence="6">
    <location>
        <begin position="89"/>
        <end position="216"/>
    </location>
</feature>
<dbReference type="CDD" id="cd03185">
    <property type="entry name" value="GST_C_Tau"/>
    <property type="match status" value="1"/>
</dbReference>
<dbReference type="OMA" id="KWAENFC"/>
<evidence type="ECO:0000256" key="3">
    <source>
        <dbReference type="ARBA" id="ARBA00025743"/>
    </source>
</evidence>
<dbReference type="InterPro" id="IPR045073">
    <property type="entry name" value="Omega/Tau-like"/>
</dbReference>
<evidence type="ECO:0000259" key="5">
    <source>
        <dbReference type="PROSITE" id="PS50404"/>
    </source>
</evidence>
<dbReference type="InterPro" id="IPR040079">
    <property type="entry name" value="Glutathione_S-Trfase"/>
</dbReference>
<dbReference type="Gene3D" id="1.20.1050.10">
    <property type="match status" value="1"/>
</dbReference>
<dbReference type="InterPro" id="IPR036249">
    <property type="entry name" value="Thioredoxin-like_sf"/>
</dbReference>
<keyword evidence="8" id="KW-1185">Reference proteome</keyword>
<evidence type="ECO:0000313" key="8">
    <source>
        <dbReference type="Proteomes" id="UP000195402"/>
    </source>
</evidence>
<dbReference type="SFLD" id="SFLDS00019">
    <property type="entry name" value="Glutathione_Transferase_(cytos"/>
    <property type="match status" value="1"/>
</dbReference>
<dbReference type="InParanoid" id="A0A200QY01"/>
<dbReference type="SUPFAM" id="SSF47616">
    <property type="entry name" value="GST C-terminal domain-like"/>
    <property type="match status" value="1"/>
</dbReference>
<evidence type="ECO:0000256" key="2">
    <source>
        <dbReference type="ARBA" id="ARBA00022679"/>
    </source>
</evidence>
<dbReference type="Gene3D" id="3.40.30.10">
    <property type="entry name" value="Glutaredoxin"/>
    <property type="match status" value="1"/>
</dbReference>
<accession>A0A200QY01</accession>
<dbReference type="STRING" id="56857.A0A200QY01"/>
<organism evidence="7 8">
    <name type="scientific">Macleaya cordata</name>
    <name type="common">Five-seeded plume-poppy</name>
    <name type="synonym">Bocconia cordata</name>
    <dbReference type="NCBI Taxonomy" id="56857"/>
    <lineage>
        <taxon>Eukaryota</taxon>
        <taxon>Viridiplantae</taxon>
        <taxon>Streptophyta</taxon>
        <taxon>Embryophyta</taxon>
        <taxon>Tracheophyta</taxon>
        <taxon>Spermatophyta</taxon>
        <taxon>Magnoliopsida</taxon>
        <taxon>Ranunculales</taxon>
        <taxon>Papaveraceae</taxon>
        <taxon>Papaveroideae</taxon>
        <taxon>Macleaya</taxon>
    </lineage>
</organism>
<dbReference type="FunFam" id="3.40.30.10:FF:000044">
    <property type="entry name" value="Glutathione S-transferase GSTU6"/>
    <property type="match status" value="1"/>
</dbReference>
<sequence>MAGSDVKLLGGWPSPFVMRPRIALNIKSVDYEFLEEKFGVKSPLLLQSNPVYKKIPVMIHGDKPICESLIIVQYIDDVWSSGPSILPSDPYDRAIARFWATYIDDKFFPSLSGIAKGKNEEERKAAIEQVIAGLGLLEEAFEKCSKGKGFFGGERIGYVDIALGCYLGWIRVTEKMNGMKMLDEAKVPGLAGWADRFCSDSAVKEVMPETEKLAEFAKLIFSAMAKGSFPTPAN</sequence>
<dbReference type="FunFam" id="1.20.1050.10:FF:000016">
    <property type="entry name" value="Glutathione S-transferase U9"/>
    <property type="match status" value="1"/>
</dbReference>
<dbReference type="InterPro" id="IPR004045">
    <property type="entry name" value="Glutathione_S-Trfase_N"/>
</dbReference>
<dbReference type="AlphaFoldDB" id="A0A200QY01"/>
<dbReference type="Proteomes" id="UP000195402">
    <property type="component" value="Unassembled WGS sequence"/>
</dbReference>
<dbReference type="EC" id="2.5.1.18" evidence="1"/>
<dbReference type="GO" id="GO:0005737">
    <property type="term" value="C:cytoplasm"/>
    <property type="evidence" value="ECO:0007669"/>
    <property type="project" value="TreeGrafter"/>
</dbReference>
<comment type="similarity">
    <text evidence="3">Belongs to the GST superfamily. Tau family.</text>
</comment>
<dbReference type="SFLD" id="SFLDG00358">
    <property type="entry name" value="Main_(cytGST)"/>
    <property type="match status" value="1"/>
</dbReference>
<dbReference type="PANTHER" id="PTHR11260">
    <property type="entry name" value="GLUTATHIONE S-TRANSFERASE, GST, SUPERFAMILY, GST DOMAIN CONTAINING"/>
    <property type="match status" value="1"/>
</dbReference>
<dbReference type="CDD" id="cd03058">
    <property type="entry name" value="GST_N_Tau"/>
    <property type="match status" value="1"/>
</dbReference>
<dbReference type="SUPFAM" id="SSF52833">
    <property type="entry name" value="Thioredoxin-like"/>
    <property type="match status" value="1"/>
</dbReference>
<protein>
    <recommendedName>
        <fullName evidence="1">glutathione transferase</fullName>
        <ecNumber evidence="1">2.5.1.18</ecNumber>
    </recommendedName>
</protein>
<dbReference type="SFLD" id="SFLDG01152">
    <property type="entry name" value="Main.3:_Omega-_and_Tau-like"/>
    <property type="match status" value="1"/>
</dbReference>
<comment type="catalytic activity">
    <reaction evidence="4">
        <text>RX + glutathione = an S-substituted glutathione + a halide anion + H(+)</text>
        <dbReference type="Rhea" id="RHEA:16437"/>
        <dbReference type="ChEBI" id="CHEBI:15378"/>
        <dbReference type="ChEBI" id="CHEBI:16042"/>
        <dbReference type="ChEBI" id="CHEBI:17792"/>
        <dbReference type="ChEBI" id="CHEBI:57925"/>
        <dbReference type="ChEBI" id="CHEBI:90779"/>
        <dbReference type="EC" id="2.5.1.18"/>
    </reaction>
</comment>
<evidence type="ECO:0000259" key="6">
    <source>
        <dbReference type="PROSITE" id="PS50405"/>
    </source>
</evidence>
<dbReference type="OrthoDB" id="4951845at2759"/>
<reference evidence="7 8" key="1">
    <citation type="journal article" date="2017" name="Mol. Plant">
        <title>The Genome of Medicinal Plant Macleaya cordata Provides New Insights into Benzylisoquinoline Alkaloids Metabolism.</title>
        <authorList>
            <person name="Liu X."/>
            <person name="Liu Y."/>
            <person name="Huang P."/>
            <person name="Ma Y."/>
            <person name="Qing Z."/>
            <person name="Tang Q."/>
            <person name="Cao H."/>
            <person name="Cheng P."/>
            <person name="Zheng Y."/>
            <person name="Yuan Z."/>
            <person name="Zhou Y."/>
            <person name="Liu J."/>
            <person name="Tang Z."/>
            <person name="Zhuo Y."/>
            <person name="Zhang Y."/>
            <person name="Yu L."/>
            <person name="Huang J."/>
            <person name="Yang P."/>
            <person name="Peng Q."/>
            <person name="Zhang J."/>
            <person name="Jiang W."/>
            <person name="Zhang Z."/>
            <person name="Lin K."/>
            <person name="Ro D.K."/>
            <person name="Chen X."/>
            <person name="Xiong X."/>
            <person name="Shang Y."/>
            <person name="Huang S."/>
            <person name="Zeng J."/>
        </authorList>
    </citation>
    <scope>NUCLEOTIDE SEQUENCE [LARGE SCALE GENOMIC DNA]</scope>
    <source>
        <strain evidence="8">cv. BLH2017</strain>
        <tissue evidence="7">Root</tissue>
    </source>
</reference>
<dbReference type="PANTHER" id="PTHR11260:SF615">
    <property type="entry name" value="GLUTATHIONE S-TRANSFERASE U17"/>
    <property type="match status" value="1"/>
</dbReference>
<dbReference type="FunCoup" id="A0A200QY01">
    <property type="interactions" value="246"/>
</dbReference>
<feature type="domain" description="GST N-terminal" evidence="5">
    <location>
        <begin position="4"/>
        <end position="83"/>
    </location>
</feature>
<name>A0A200QY01_MACCD</name>
<dbReference type="PROSITE" id="PS50405">
    <property type="entry name" value="GST_CTER"/>
    <property type="match status" value="1"/>
</dbReference>
<proteinExistence type="inferred from homology"/>
<dbReference type="Pfam" id="PF00043">
    <property type="entry name" value="GST_C"/>
    <property type="match status" value="1"/>
</dbReference>
<dbReference type="GO" id="GO:0009407">
    <property type="term" value="P:toxin catabolic process"/>
    <property type="evidence" value="ECO:0007669"/>
    <property type="project" value="UniProtKB-ARBA"/>
</dbReference>
<dbReference type="InterPro" id="IPR004046">
    <property type="entry name" value="GST_C"/>
</dbReference>
<dbReference type="Pfam" id="PF02798">
    <property type="entry name" value="GST_N"/>
    <property type="match status" value="1"/>
</dbReference>
<keyword evidence="2 7" id="KW-0808">Transferase</keyword>
<dbReference type="InterPro" id="IPR045074">
    <property type="entry name" value="GST_C_Tau"/>
</dbReference>
<dbReference type="GO" id="GO:0004364">
    <property type="term" value="F:glutathione transferase activity"/>
    <property type="evidence" value="ECO:0007669"/>
    <property type="project" value="UniProtKB-EC"/>
</dbReference>
<evidence type="ECO:0000256" key="4">
    <source>
        <dbReference type="ARBA" id="ARBA00047960"/>
    </source>
</evidence>
<dbReference type="InterPro" id="IPR036282">
    <property type="entry name" value="Glutathione-S-Trfase_C_sf"/>
</dbReference>
<dbReference type="EMBL" id="MVGT01000786">
    <property type="protein sequence ID" value="OVA15349.1"/>
    <property type="molecule type" value="Genomic_DNA"/>
</dbReference>
<dbReference type="PROSITE" id="PS50404">
    <property type="entry name" value="GST_NTER"/>
    <property type="match status" value="1"/>
</dbReference>
<dbReference type="GO" id="GO:0006749">
    <property type="term" value="P:glutathione metabolic process"/>
    <property type="evidence" value="ECO:0007669"/>
    <property type="project" value="InterPro"/>
</dbReference>
<comment type="caution">
    <text evidence="7">The sequence shown here is derived from an EMBL/GenBank/DDBJ whole genome shotgun (WGS) entry which is preliminary data.</text>
</comment>
<evidence type="ECO:0000313" key="7">
    <source>
        <dbReference type="EMBL" id="OVA15349.1"/>
    </source>
</evidence>